<evidence type="ECO:0008006" key="4">
    <source>
        <dbReference type="Google" id="ProtNLM"/>
    </source>
</evidence>
<keyword evidence="3" id="KW-1185">Reference proteome</keyword>
<accession>A0A328C9T4</accession>
<dbReference type="Proteomes" id="UP000249169">
    <property type="component" value="Unassembled WGS sequence"/>
</dbReference>
<reference evidence="2 3" key="1">
    <citation type="submission" date="2018-05" db="EMBL/GenBank/DDBJ databases">
        <title>Lujinxingia marina gen. nov. sp. nov., a new facultative anaerobic member of the class Deltaproteobacteria, and proposal of Lujinxingaceae fam. nov.</title>
        <authorList>
            <person name="Li C.-M."/>
        </authorList>
    </citation>
    <scope>NUCLEOTIDE SEQUENCE [LARGE SCALE GENOMIC DNA]</scope>
    <source>
        <strain evidence="2 3">B210</strain>
    </source>
</reference>
<dbReference type="EMBL" id="QHKO01000001">
    <property type="protein sequence ID" value="RAL25397.1"/>
    <property type="molecule type" value="Genomic_DNA"/>
</dbReference>
<name>A0A328C9T4_9DELT</name>
<sequence>MMMLTYKTVGAGVAAMTVGAMTLTVGMEQARACSPALEQVYDALPGSGSEVAADAELVLFSHGLEGASVVALLDGEGQAVSADVVEHAQRLHGGMVRYLEPTAPLMPGSYTLTAMDPLDEPVLFERSFEIIDGGAWPAPPAAPQLEWYRETFDEPVGDSCGYSVAHHQVRISSVEGAAYYLLSVELDDSSVLEQRYLASEVGRFQVAQMEQVKCLRVTALRGDGLPSEVTEACVPDKCRHYDAQESPGIPGQTEWDTIEGCPDEDLTEGDPDDSDVGEPPVEDAGDDIGPDVVDGGDEDDVGASGDDAGGEGSSVAGGSCSTGGKSGGSLAFVLAALGALVWRRR</sequence>
<feature type="compositionally biased region" description="Acidic residues" evidence="1">
    <location>
        <begin position="261"/>
        <end position="301"/>
    </location>
</feature>
<protein>
    <recommendedName>
        <fullName evidence="4">MYXO-CTERM domain-containing protein</fullName>
    </recommendedName>
</protein>
<dbReference type="OrthoDB" id="5503472at2"/>
<organism evidence="2 3">
    <name type="scientific">Lujinxingia litoralis</name>
    <dbReference type="NCBI Taxonomy" id="2211119"/>
    <lineage>
        <taxon>Bacteria</taxon>
        <taxon>Deltaproteobacteria</taxon>
        <taxon>Bradymonadales</taxon>
        <taxon>Lujinxingiaceae</taxon>
        <taxon>Lujinxingia</taxon>
    </lineage>
</organism>
<evidence type="ECO:0000256" key="1">
    <source>
        <dbReference type="SAM" id="MobiDB-lite"/>
    </source>
</evidence>
<comment type="caution">
    <text evidence="2">The sequence shown here is derived from an EMBL/GenBank/DDBJ whole genome shotgun (WGS) entry which is preliminary data.</text>
</comment>
<dbReference type="AlphaFoldDB" id="A0A328C9T4"/>
<gene>
    <name evidence="2" type="ORF">DL240_04080</name>
</gene>
<proteinExistence type="predicted"/>
<dbReference type="NCBIfam" id="TIGR03382">
    <property type="entry name" value="GC_trans_RRR"/>
    <property type="match status" value="1"/>
</dbReference>
<dbReference type="InterPro" id="IPR024038">
    <property type="entry name" value="MYXO-CTERM"/>
</dbReference>
<evidence type="ECO:0000313" key="2">
    <source>
        <dbReference type="EMBL" id="RAL25397.1"/>
    </source>
</evidence>
<dbReference type="NCBIfam" id="TIGR03901">
    <property type="entry name" value="MYXO-CTERM"/>
    <property type="match status" value="1"/>
</dbReference>
<evidence type="ECO:0000313" key="3">
    <source>
        <dbReference type="Proteomes" id="UP000249169"/>
    </source>
</evidence>
<dbReference type="RefSeq" id="WP_111728569.1">
    <property type="nucleotide sequence ID" value="NZ_QHKO01000001.1"/>
</dbReference>
<dbReference type="InterPro" id="IPR017756">
    <property type="entry name" value="TM_Gly-Cys-Arg_CS"/>
</dbReference>
<feature type="region of interest" description="Disordered" evidence="1">
    <location>
        <begin position="244"/>
        <end position="328"/>
    </location>
</feature>